<dbReference type="EMBL" id="BOOY01000022">
    <property type="protein sequence ID" value="GIJ03562.1"/>
    <property type="molecule type" value="Genomic_DNA"/>
</dbReference>
<name>A0A8J3Y8W4_9ACTN</name>
<accession>A0A8J3Y8W4</accession>
<keyword evidence="2" id="KW-0732">Signal</keyword>
<dbReference type="Proteomes" id="UP000652013">
    <property type="component" value="Unassembled WGS sequence"/>
</dbReference>
<feature type="compositionally biased region" description="Low complexity" evidence="1">
    <location>
        <begin position="35"/>
        <end position="52"/>
    </location>
</feature>
<evidence type="ECO:0000313" key="3">
    <source>
        <dbReference type="EMBL" id="GIJ03562.1"/>
    </source>
</evidence>
<evidence type="ECO:0000256" key="2">
    <source>
        <dbReference type="SAM" id="SignalP"/>
    </source>
</evidence>
<comment type="caution">
    <text evidence="3">The sequence shown here is derived from an EMBL/GenBank/DDBJ whole genome shotgun (WGS) entry which is preliminary data.</text>
</comment>
<sequence length="287" mass="30689">MGRCCALAALTAGLALAAPAASHPAALPACVPSGGAPTDAPTGPPSAAAPGACRAADIPESAVPRPPAGGYQHLGATTAGEWSGVSGRFAVRDARVRSRTHDFVAARFMVKRDLGGGEVSWLEAGWAETGWAGDGRQRIYTYDTNSRAWRFYDQYPLRDGDQVWLDLRTDADGVWQAWLWWDGRWNLLTAERLRVGPAAQAEQYVELHTDSRRPAPVSVPPVTVDNVQLKPAGAAPVRYWRDDVPTITDDANPARRPDLCLTWTTHYDTWSAGSCPPGPPGGQPASA</sequence>
<reference evidence="3" key="1">
    <citation type="submission" date="2021-01" db="EMBL/GenBank/DDBJ databases">
        <title>Whole genome shotgun sequence of Spirilliplanes yamanashiensis NBRC 15828.</title>
        <authorList>
            <person name="Komaki H."/>
            <person name="Tamura T."/>
        </authorList>
    </citation>
    <scope>NUCLEOTIDE SEQUENCE</scope>
    <source>
        <strain evidence="3">NBRC 15828</strain>
    </source>
</reference>
<gene>
    <name evidence="3" type="ORF">Sya03_29140</name>
</gene>
<proteinExistence type="predicted"/>
<feature type="chain" id="PRO_5035301717" evidence="2">
    <location>
        <begin position="18"/>
        <end position="287"/>
    </location>
</feature>
<feature type="signal peptide" evidence="2">
    <location>
        <begin position="1"/>
        <end position="17"/>
    </location>
</feature>
<organism evidence="3 4">
    <name type="scientific">Spirilliplanes yamanashiensis</name>
    <dbReference type="NCBI Taxonomy" id="42233"/>
    <lineage>
        <taxon>Bacteria</taxon>
        <taxon>Bacillati</taxon>
        <taxon>Actinomycetota</taxon>
        <taxon>Actinomycetes</taxon>
        <taxon>Micromonosporales</taxon>
        <taxon>Micromonosporaceae</taxon>
        <taxon>Spirilliplanes</taxon>
    </lineage>
</organism>
<evidence type="ECO:0000256" key="1">
    <source>
        <dbReference type="SAM" id="MobiDB-lite"/>
    </source>
</evidence>
<protein>
    <submittedName>
        <fullName evidence="3">Uncharacterized protein</fullName>
    </submittedName>
</protein>
<keyword evidence="4" id="KW-1185">Reference proteome</keyword>
<feature type="region of interest" description="Disordered" evidence="1">
    <location>
        <begin position="35"/>
        <end position="76"/>
    </location>
</feature>
<dbReference type="AlphaFoldDB" id="A0A8J3Y8W4"/>
<evidence type="ECO:0000313" key="4">
    <source>
        <dbReference type="Proteomes" id="UP000652013"/>
    </source>
</evidence>